<evidence type="ECO:0000256" key="2">
    <source>
        <dbReference type="ARBA" id="ARBA00022741"/>
    </source>
</evidence>
<keyword evidence="3" id="KW-0067">ATP-binding</keyword>
<evidence type="ECO:0000256" key="4">
    <source>
        <dbReference type="SAM" id="MobiDB-lite"/>
    </source>
</evidence>
<organism evidence="6 7">
    <name type="scientific">Chondrus crispus</name>
    <name type="common">Carrageen Irish moss</name>
    <name type="synonym">Polymorpha crispa</name>
    <dbReference type="NCBI Taxonomy" id="2769"/>
    <lineage>
        <taxon>Eukaryota</taxon>
        <taxon>Rhodophyta</taxon>
        <taxon>Florideophyceae</taxon>
        <taxon>Rhodymeniophycidae</taxon>
        <taxon>Gigartinales</taxon>
        <taxon>Gigartinaceae</taxon>
        <taxon>Chondrus</taxon>
    </lineage>
</organism>
<dbReference type="PRINTS" id="PR00983">
    <property type="entry name" value="TRNASYNTHCYS"/>
</dbReference>
<proteinExistence type="predicted"/>
<dbReference type="EMBL" id="HG001840">
    <property type="protein sequence ID" value="CDF37436.1"/>
    <property type="molecule type" value="Genomic_DNA"/>
</dbReference>
<keyword evidence="7" id="KW-1185">Reference proteome</keyword>
<dbReference type="OrthoDB" id="438179at2759"/>
<dbReference type="RefSeq" id="XP_005717255.1">
    <property type="nucleotide sequence ID" value="XM_005717198.1"/>
</dbReference>
<dbReference type="GO" id="GO:0006423">
    <property type="term" value="P:cysteinyl-tRNA aminoacylation"/>
    <property type="evidence" value="ECO:0007669"/>
    <property type="project" value="TreeGrafter"/>
</dbReference>
<feature type="compositionally biased region" description="Polar residues" evidence="4">
    <location>
        <begin position="344"/>
        <end position="363"/>
    </location>
</feature>
<feature type="region of interest" description="Disordered" evidence="4">
    <location>
        <begin position="309"/>
        <end position="383"/>
    </location>
</feature>
<name>R7QIY8_CHOCR</name>
<evidence type="ECO:0000313" key="6">
    <source>
        <dbReference type="EMBL" id="CDF37436.1"/>
    </source>
</evidence>
<sequence length="383" mass="41158">MEDMDSLNVKRPDFLTRDSSEYIPEVIDYIKQIIQNGFAYEALDQFTLTRVPSLMQDKTTENLNLAQSAINRLSQRVREHSQLQTRDFVLWKKSKNGEPTCESPWRPGRPGWHIECSAMVSNVLGPIIDIHAGGVDLRFPHHSNEVAQAEAYQSSHNYDADDAPVVLSPGNAVIDLVNHPSDGGPVGYSVATSAEPPTSVTPNSQHAPTGARPPVAANAGSSTTVAATPVTAQVEAAAQPSAITAADESRQTTSQPQSAFPPKTQLQTAGQDIPTQVVAPQSYAPIASSIPVPHKVSSQQPLSLRLHLQIPSPSPVPQLPQKRLGQEPPNAHQIRTGPNLPPFSRSTPNIPQTASGLSPSQLRAPSRTHPSLWHQPITGGTQG</sequence>
<dbReference type="PANTHER" id="PTHR10890">
    <property type="entry name" value="CYSTEINYL-TRNA SYNTHETASE"/>
    <property type="match status" value="1"/>
</dbReference>
<dbReference type="InterPro" id="IPR024909">
    <property type="entry name" value="Cys-tRNA/MSH_ligase"/>
</dbReference>
<dbReference type="InterPro" id="IPR032678">
    <property type="entry name" value="tRNA-synt_1_cat_dom"/>
</dbReference>
<reference evidence="7" key="1">
    <citation type="journal article" date="2013" name="Proc. Natl. Acad. Sci. U.S.A.">
        <title>Genome structure and metabolic features in the red seaweed Chondrus crispus shed light on evolution of the Archaeplastida.</title>
        <authorList>
            <person name="Collen J."/>
            <person name="Porcel B."/>
            <person name="Carre W."/>
            <person name="Ball S.G."/>
            <person name="Chaparro C."/>
            <person name="Tonon T."/>
            <person name="Barbeyron T."/>
            <person name="Michel G."/>
            <person name="Noel B."/>
            <person name="Valentin K."/>
            <person name="Elias M."/>
            <person name="Artiguenave F."/>
            <person name="Arun A."/>
            <person name="Aury J.M."/>
            <person name="Barbosa-Neto J.F."/>
            <person name="Bothwell J.H."/>
            <person name="Bouget F.Y."/>
            <person name="Brillet L."/>
            <person name="Cabello-Hurtado F."/>
            <person name="Capella-Gutierrez S."/>
            <person name="Charrier B."/>
            <person name="Cladiere L."/>
            <person name="Cock J.M."/>
            <person name="Coelho S.M."/>
            <person name="Colleoni C."/>
            <person name="Czjzek M."/>
            <person name="Da Silva C."/>
            <person name="Delage L."/>
            <person name="Denoeud F."/>
            <person name="Deschamps P."/>
            <person name="Dittami S.M."/>
            <person name="Gabaldon T."/>
            <person name="Gachon C.M."/>
            <person name="Groisillier A."/>
            <person name="Herve C."/>
            <person name="Jabbari K."/>
            <person name="Katinka M."/>
            <person name="Kloareg B."/>
            <person name="Kowalczyk N."/>
            <person name="Labadie K."/>
            <person name="Leblanc C."/>
            <person name="Lopez P.J."/>
            <person name="McLachlan D.H."/>
            <person name="Meslet-Cladiere L."/>
            <person name="Moustafa A."/>
            <person name="Nehr Z."/>
            <person name="Nyvall Collen P."/>
            <person name="Panaud O."/>
            <person name="Partensky F."/>
            <person name="Poulain J."/>
            <person name="Rensing S.A."/>
            <person name="Rousvoal S."/>
            <person name="Samson G."/>
            <person name="Symeonidi A."/>
            <person name="Weissenbach J."/>
            <person name="Zambounis A."/>
            <person name="Wincker P."/>
            <person name="Boyen C."/>
        </authorList>
    </citation>
    <scope>NUCLEOTIDE SEQUENCE [LARGE SCALE GENOMIC DNA]</scope>
    <source>
        <strain evidence="7">cv. Stackhouse</strain>
    </source>
</reference>
<dbReference type="Gene3D" id="3.40.50.620">
    <property type="entry name" value="HUPs"/>
    <property type="match status" value="1"/>
</dbReference>
<dbReference type="Gramene" id="CDF37436">
    <property type="protein sequence ID" value="CDF37436"/>
    <property type="gene ID" value="CHC_T00005653001"/>
</dbReference>
<dbReference type="KEGG" id="ccp:CHC_T00005653001"/>
<feature type="compositionally biased region" description="Polar residues" evidence="4">
    <location>
        <begin position="251"/>
        <end position="268"/>
    </location>
</feature>
<dbReference type="GO" id="GO:0005524">
    <property type="term" value="F:ATP binding"/>
    <property type="evidence" value="ECO:0007669"/>
    <property type="project" value="UniProtKB-KW"/>
</dbReference>
<feature type="compositionally biased region" description="Polar residues" evidence="4">
    <location>
        <begin position="190"/>
        <end position="207"/>
    </location>
</feature>
<gene>
    <name evidence="6" type="ORF">CHC_T00005653001</name>
</gene>
<accession>R7QIY8</accession>
<evidence type="ECO:0000256" key="3">
    <source>
        <dbReference type="ARBA" id="ARBA00022840"/>
    </source>
</evidence>
<dbReference type="GO" id="GO:0004817">
    <property type="term" value="F:cysteine-tRNA ligase activity"/>
    <property type="evidence" value="ECO:0007669"/>
    <property type="project" value="TreeGrafter"/>
</dbReference>
<evidence type="ECO:0000256" key="1">
    <source>
        <dbReference type="ARBA" id="ARBA00022598"/>
    </source>
</evidence>
<evidence type="ECO:0000313" key="7">
    <source>
        <dbReference type="Proteomes" id="UP000012073"/>
    </source>
</evidence>
<keyword evidence="2" id="KW-0547">Nucleotide-binding</keyword>
<protein>
    <recommendedName>
        <fullName evidence="5">tRNA synthetases class I catalytic domain-containing protein</fullName>
    </recommendedName>
</protein>
<feature type="region of interest" description="Disordered" evidence="4">
    <location>
        <begin position="184"/>
        <end position="223"/>
    </location>
</feature>
<dbReference type="STRING" id="2769.R7QIY8"/>
<dbReference type="Proteomes" id="UP000012073">
    <property type="component" value="Unassembled WGS sequence"/>
</dbReference>
<dbReference type="Pfam" id="PF01406">
    <property type="entry name" value="tRNA-synt_1e"/>
    <property type="match status" value="1"/>
</dbReference>
<evidence type="ECO:0000259" key="5">
    <source>
        <dbReference type="Pfam" id="PF01406"/>
    </source>
</evidence>
<dbReference type="AlphaFoldDB" id="R7QIY8"/>
<dbReference type="PANTHER" id="PTHR10890:SF3">
    <property type="entry name" value="CYSTEINE--TRNA LIGASE, CYTOPLASMIC"/>
    <property type="match status" value="1"/>
</dbReference>
<dbReference type="SUPFAM" id="SSF52374">
    <property type="entry name" value="Nucleotidylyl transferase"/>
    <property type="match status" value="1"/>
</dbReference>
<dbReference type="GeneID" id="17324975"/>
<feature type="domain" description="tRNA synthetases class I catalytic" evidence="5">
    <location>
        <begin position="2"/>
        <end position="154"/>
    </location>
</feature>
<dbReference type="InterPro" id="IPR014729">
    <property type="entry name" value="Rossmann-like_a/b/a_fold"/>
</dbReference>
<feature type="region of interest" description="Disordered" evidence="4">
    <location>
        <begin position="240"/>
        <end position="268"/>
    </location>
</feature>
<dbReference type="GO" id="GO:0005737">
    <property type="term" value="C:cytoplasm"/>
    <property type="evidence" value="ECO:0007669"/>
    <property type="project" value="TreeGrafter"/>
</dbReference>
<keyword evidence="1" id="KW-0436">Ligase</keyword>